<evidence type="ECO:0000313" key="2">
    <source>
        <dbReference type="EMBL" id="OMJ90093.1"/>
    </source>
</evidence>
<dbReference type="EMBL" id="MPUH01000110">
    <property type="protein sequence ID" value="OMJ90093.1"/>
    <property type="molecule type" value="Genomic_DNA"/>
</dbReference>
<evidence type="ECO:0000256" key="1">
    <source>
        <dbReference type="SAM" id="Coils"/>
    </source>
</evidence>
<feature type="coiled-coil region" evidence="1">
    <location>
        <begin position="112"/>
        <end position="164"/>
    </location>
</feature>
<protein>
    <submittedName>
        <fullName evidence="2">Uncharacterized protein</fullName>
    </submittedName>
</protein>
<evidence type="ECO:0000313" key="3">
    <source>
        <dbReference type="Proteomes" id="UP000187209"/>
    </source>
</evidence>
<dbReference type="OrthoDB" id="325094at2759"/>
<proteinExistence type="predicted"/>
<keyword evidence="3" id="KW-1185">Reference proteome</keyword>
<reference evidence="2 3" key="1">
    <citation type="submission" date="2016-11" db="EMBL/GenBank/DDBJ databases">
        <title>The macronuclear genome of Stentor coeruleus: a giant cell with tiny introns.</title>
        <authorList>
            <person name="Slabodnick M."/>
            <person name="Ruby J.G."/>
            <person name="Reiff S.B."/>
            <person name="Swart E.C."/>
            <person name="Gosai S."/>
            <person name="Prabakaran S."/>
            <person name="Witkowska E."/>
            <person name="Larue G.E."/>
            <person name="Fisher S."/>
            <person name="Freeman R.M."/>
            <person name="Gunawardena J."/>
            <person name="Chu W."/>
            <person name="Stover N.A."/>
            <person name="Gregory B.D."/>
            <person name="Nowacki M."/>
            <person name="Derisi J."/>
            <person name="Roy S.W."/>
            <person name="Marshall W.F."/>
            <person name="Sood P."/>
        </authorList>
    </citation>
    <scope>NUCLEOTIDE SEQUENCE [LARGE SCALE GENOMIC DNA]</scope>
    <source>
        <strain evidence="2">WM001</strain>
    </source>
</reference>
<keyword evidence="1" id="KW-0175">Coiled coil</keyword>
<gene>
    <name evidence="2" type="ORF">SteCoe_7578</name>
</gene>
<comment type="caution">
    <text evidence="2">The sequence shown here is derived from an EMBL/GenBank/DDBJ whole genome shotgun (WGS) entry which is preliminary data.</text>
</comment>
<sequence length="343" mass="40470">MEEQGWTVEEMKQNLALLRKAVRTERVYREQQQNDYKKIAEAVHQAEQDLKNKIIEMERLSLVNQDLEHQMRNMNLLGNLNENIQNDSRSFYILEQTNQKLSEDIGFLIMENDNLSECIKELELDIEEKSKHLTTNNENIKQEIQSLRTQISELNLKTSQHKKDKHEIQLETNKTRERHNNLDSILLDLSSTIFELSEKHSSSKKQVESVREYEKEMVDKLATHIQIENDMATELLKYRSIVAEARSSYQKFSIKRIWMIMTTNVVLILRKGTDGKHVLQVTDGKKVMVYSIADVDAVFMHPTKSNRFFLKVNEEVQEYESEMAVKIMQLIRELVFSDFNERD</sequence>
<name>A0A1R2CM46_9CILI</name>
<organism evidence="2 3">
    <name type="scientific">Stentor coeruleus</name>
    <dbReference type="NCBI Taxonomy" id="5963"/>
    <lineage>
        <taxon>Eukaryota</taxon>
        <taxon>Sar</taxon>
        <taxon>Alveolata</taxon>
        <taxon>Ciliophora</taxon>
        <taxon>Postciliodesmatophora</taxon>
        <taxon>Heterotrichea</taxon>
        <taxon>Heterotrichida</taxon>
        <taxon>Stentoridae</taxon>
        <taxon>Stentor</taxon>
    </lineage>
</organism>
<dbReference type="Proteomes" id="UP000187209">
    <property type="component" value="Unassembled WGS sequence"/>
</dbReference>
<dbReference type="AlphaFoldDB" id="A0A1R2CM46"/>
<feature type="coiled-coil region" evidence="1">
    <location>
        <begin position="29"/>
        <end position="77"/>
    </location>
</feature>
<accession>A0A1R2CM46</accession>